<dbReference type="SMART" id="SM00507">
    <property type="entry name" value="HNHc"/>
    <property type="match status" value="1"/>
</dbReference>
<keyword evidence="2" id="KW-0378">Hydrolase</keyword>
<dbReference type="AlphaFoldDB" id="A0A2T5IBU9"/>
<evidence type="ECO:0000259" key="1">
    <source>
        <dbReference type="SMART" id="SM00507"/>
    </source>
</evidence>
<name>A0A2T5IBU9_9PROT</name>
<proteinExistence type="predicted"/>
<protein>
    <submittedName>
        <fullName evidence="2">HNH endonuclease</fullName>
    </submittedName>
</protein>
<dbReference type="InterPro" id="IPR029471">
    <property type="entry name" value="HNH_5"/>
</dbReference>
<keyword evidence="2" id="KW-0255">Endonuclease</keyword>
<sequence length="166" mass="18353">MAKQLEKLMFVQGGRCFFCDQHIPATEASVEHLIARANGGANSEDNCVACCKSLNALLANKSLKEKLRIVLNQRGQFKCPACYSSKETPYSTESNGLRLERLSRISSDLKSRRSALPRTVNALRNTIDAAFQKKLTAEDITSILDELQSSGQITVSENKVEYQLAP</sequence>
<dbReference type="EMBL" id="QAOK01000010">
    <property type="protein sequence ID" value="PTQ81306.1"/>
    <property type="molecule type" value="Genomic_DNA"/>
</dbReference>
<feature type="domain" description="HNH nuclease" evidence="1">
    <location>
        <begin position="4"/>
        <end position="56"/>
    </location>
</feature>
<comment type="caution">
    <text evidence="2">The sequence shown here is derived from an EMBL/GenBank/DDBJ whole genome shotgun (WGS) entry which is preliminary data.</text>
</comment>
<dbReference type="InterPro" id="IPR003615">
    <property type="entry name" value="HNH_nuc"/>
</dbReference>
<evidence type="ECO:0000313" key="3">
    <source>
        <dbReference type="Proteomes" id="UP000244152"/>
    </source>
</evidence>
<reference evidence="2 3" key="1">
    <citation type="submission" date="2018-04" db="EMBL/GenBank/DDBJ databases">
        <title>Active sludge and wastewater microbial communities from Klosterneuburg, Austria.</title>
        <authorList>
            <person name="Wagner M."/>
        </authorList>
    </citation>
    <scope>NUCLEOTIDE SEQUENCE [LARGE SCALE GENOMIC DNA]</scope>
    <source>
        <strain evidence="2 3">Nl12</strain>
    </source>
</reference>
<accession>A0A2T5IBU9</accession>
<dbReference type="GO" id="GO:0004519">
    <property type="term" value="F:endonuclease activity"/>
    <property type="evidence" value="ECO:0007669"/>
    <property type="project" value="UniProtKB-KW"/>
</dbReference>
<gene>
    <name evidence="2" type="ORF">C8R21_11039</name>
</gene>
<evidence type="ECO:0000313" key="2">
    <source>
        <dbReference type="EMBL" id="PTQ81306.1"/>
    </source>
</evidence>
<dbReference type="Gene3D" id="1.10.30.50">
    <property type="match status" value="1"/>
</dbReference>
<dbReference type="Pfam" id="PF14279">
    <property type="entry name" value="HNH_5"/>
    <property type="match status" value="1"/>
</dbReference>
<keyword evidence="2" id="KW-0540">Nuclease</keyword>
<dbReference type="CDD" id="cd00085">
    <property type="entry name" value="HNHc"/>
    <property type="match status" value="1"/>
</dbReference>
<dbReference type="Proteomes" id="UP000244152">
    <property type="component" value="Unassembled WGS sequence"/>
</dbReference>
<organism evidence="2 3">
    <name type="scientific">Nitrosospira multiformis</name>
    <dbReference type="NCBI Taxonomy" id="1231"/>
    <lineage>
        <taxon>Bacteria</taxon>
        <taxon>Pseudomonadati</taxon>
        <taxon>Pseudomonadota</taxon>
        <taxon>Betaproteobacteria</taxon>
        <taxon>Nitrosomonadales</taxon>
        <taxon>Nitrosomonadaceae</taxon>
        <taxon>Nitrosospira</taxon>
    </lineage>
</organism>
<dbReference type="RefSeq" id="WP_107762057.1">
    <property type="nucleotide sequence ID" value="NZ_QAOK01000010.1"/>
</dbReference>